<dbReference type="InterPro" id="IPR015943">
    <property type="entry name" value="WD40/YVTN_repeat-like_dom_sf"/>
</dbReference>
<sequence>MQYEKVKSNGSTSMEGCYLLDDNQIVTTCFDNVVRVYDVKSGKLLHRLTGHKTSVTLALSGVTPYFLTYGSHAEENCIFLWNKVTCSRVATFTLDERVNTIHWSDDGTFFYTTINGVWEHKVAEVIT</sequence>
<keyword evidence="2" id="KW-1185">Reference proteome</keyword>
<evidence type="ECO:0000313" key="2">
    <source>
        <dbReference type="Proteomes" id="UP000828390"/>
    </source>
</evidence>
<evidence type="ECO:0000313" key="1">
    <source>
        <dbReference type="EMBL" id="KAH3692058.1"/>
    </source>
</evidence>
<comment type="caution">
    <text evidence="1">The sequence shown here is derived from an EMBL/GenBank/DDBJ whole genome shotgun (WGS) entry which is preliminary data.</text>
</comment>
<reference evidence="1" key="2">
    <citation type="submission" date="2020-11" db="EMBL/GenBank/DDBJ databases">
        <authorList>
            <person name="McCartney M.A."/>
            <person name="Auch B."/>
            <person name="Kono T."/>
            <person name="Mallez S."/>
            <person name="Becker A."/>
            <person name="Gohl D.M."/>
            <person name="Silverstein K.A.T."/>
            <person name="Koren S."/>
            <person name="Bechman K.B."/>
            <person name="Herman A."/>
            <person name="Abrahante J.E."/>
            <person name="Garbe J."/>
        </authorList>
    </citation>
    <scope>NUCLEOTIDE SEQUENCE</scope>
    <source>
        <strain evidence="1">Duluth1</strain>
        <tissue evidence="1">Whole animal</tissue>
    </source>
</reference>
<gene>
    <name evidence="1" type="ORF">DPMN_194935</name>
</gene>
<accession>A0A9D4BES7</accession>
<dbReference type="Gene3D" id="2.130.10.10">
    <property type="entry name" value="YVTN repeat-like/Quinoprotein amine dehydrogenase"/>
    <property type="match status" value="1"/>
</dbReference>
<organism evidence="1 2">
    <name type="scientific">Dreissena polymorpha</name>
    <name type="common">Zebra mussel</name>
    <name type="synonym">Mytilus polymorpha</name>
    <dbReference type="NCBI Taxonomy" id="45954"/>
    <lineage>
        <taxon>Eukaryota</taxon>
        <taxon>Metazoa</taxon>
        <taxon>Spiralia</taxon>
        <taxon>Lophotrochozoa</taxon>
        <taxon>Mollusca</taxon>
        <taxon>Bivalvia</taxon>
        <taxon>Autobranchia</taxon>
        <taxon>Heteroconchia</taxon>
        <taxon>Euheterodonta</taxon>
        <taxon>Imparidentia</taxon>
        <taxon>Neoheterodontei</taxon>
        <taxon>Myida</taxon>
        <taxon>Dreissenoidea</taxon>
        <taxon>Dreissenidae</taxon>
        <taxon>Dreissena</taxon>
    </lineage>
</organism>
<dbReference type="SUPFAM" id="SSF50998">
    <property type="entry name" value="Quinoprotein alcohol dehydrogenase-like"/>
    <property type="match status" value="1"/>
</dbReference>
<name>A0A9D4BES7_DREPO</name>
<dbReference type="InterPro" id="IPR011047">
    <property type="entry name" value="Quinoprotein_ADH-like_sf"/>
</dbReference>
<dbReference type="EMBL" id="JAIWYP010000026">
    <property type="protein sequence ID" value="KAH3692058.1"/>
    <property type="molecule type" value="Genomic_DNA"/>
</dbReference>
<dbReference type="Proteomes" id="UP000828390">
    <property type="component" value="Unassembled WGS sequence"/>
</dbReference>
<proteinExistence type="predicted"/>
<protein>
    <submittedName>
        <fullName evidence="1">Uncharacterized protein</fullName>
    </submittedName>
</protein>
<reference evidence="1" key="1">
    <citation type="journal article" date="2019" name="bioRxiv">
        <title>The Genome of the Zebra Mussel, Dreissena polymorpha: A Resource for Invasive Species Research.</title>
        <authorList>
            <person name="McCartney M.A."/>
            <person name="Auch B."/>
            <person name="Kono T."/>
            <person name="Mallez S."/>
            <person name="Zhang Y."/>
            <person name="Obille A."/>
            <person name="Becker A."/>
            <person name="Abrahante J.E."/>
            <person name="Garbe J."/>
            <person name="Badalamenti J.P."/>
            <person name="Herman A."/>
            <person name="Mangelson H."/>
            <person name="Liachko I."/>
            <person name="Sullivan S."/>
            <person name="Sone E.D."/>
            <person name="Koren S."/>
            <person name="Silverstein K.A.T."/>
            <person name="Beckman K.B."/>
            <person name="Gohl D.M."/>
        </authorList>
    </citation>
    <scope>NUCLEOTIDE SEQUENCE</scope>
    <source>
        <strain evidence="1">Duluth1</strain>
        <tissue evidence="1">Whole animal</tissue>
    </source>
</reference>
<dbReference type="AlphaFoldDB" id="A0A9D4BES7"/>